<dbReference type="CDD" id="cd16913">
    <property type="entry name" value="YkuD_like"/>
    <property type="match status" value="1"/>
</dbReference>
<accession>A0A3S9PKQ6</accession>
<gene>
    <name evidence="9" type="ORF">EKH77_18480</name>
</gene>
<dbReference type="Pfam" id="PF03734">
    <property type="entry name" value="YkuD"/>
    <property type="match status" value="1"/>
</dbReference>
<dbReference type="GO" id="GO:0008360">
    <property type="term" value="P:regulation of cell shape"/>
    <property type="evidence" value="ECO:0007669"/>
    <property type="project" value="UniProtKB-UniRule"/>
</dbReference>
<keyword evidence="10" id="KW-1185">Reference proteome</keyword>
<dbReference type="EMBL" id="CP034587">
    <property type="protein sequence ID" value="AZQ72931.1"/>
    <property type="molecule type" value="Genomic_DNA"/>
</dbReference>
<protein>
    <recommendedName>
        <fullName evidence="8">L,D-TPase catalytic domain-containing protein</fullName>
    </recommendedName>
</protein>
<feature type="compositionally biased region" description="Basic and acidic residues" evidence="7">
    <location>
        <begin position="1"/>
        <end position="11"/>
    </location>
</feature>
<dbReference type="GO" id="GO:0016740">
    <property type="term" value="F:transferase activity"/>
    <property type="evidence" value="ECO:0007669"/>
    <property type="project" value="UniProtKB-KW"/>
</dbReference>
<evidence type="ECO:0000256" key="4">
    <source>
        <dbReference type="ARBA" id="ARBA00022984"/>
    </source>
</evidence>
<feature type="domain" description="L,D-TPase catalytic" evidence="8">
    <location>
        <begin position="117"/>
        <end position="260"/>
    </location>
</feature>
<dbReference type="Proteomes" id="UP000267900">
    <property type="component" value="Chromosome"/>
</dbReference>
<evidence type="ECO:0000313" key="10">
    <source>
        <dbReference type="Proteomes" id="UP000267900"/>
    </source>
</evidence>
<dbReference type="UniPathway" id="UPA00219"/>
<feature type="active site" description="Proton donor/acceptor" evidence="6">
    <location>
        <position position="204"/>
    </location>
</feature>
<dbReference type="GO" id="GO:0009252">
    <property type="term" value="P:peptidoglycan biosynthetic process"/>
    <property type="evidence" value="ECO:0007669"/>
    <property type="project" value="UniProtKB-UniPathway"/>
</dbReference>
<evidence type="ECO:0000259" key="8">
    <source>
        <dbReference type="PROSITE" id="PS52029"/>
    </source>
</evidence>
<evidence type="ECO:0000256" key="3">
    <source>
        <dbReference type="ARBA" id="ARBA00022960"/>
    </source>
</evidence>
<evidence type="ECO:0000313" key="9">
    <source>
        <dbReference type="EMBL" id="AZQ72931.1"/>
    </source>
</evidence>
<comment type="pathway">
    <text evidence="1 6">Cell wall biogenesis; peptidoglycan biosynthesis.</text>
</comment>
<evidence type="ECO:0000256" key="1">
    <source>
        <dbReference type="ARBA" id="ARBA00004752"/>
    </source>
</evidence>
<sequence length="260" mass="28347">MDALENERDGGGMRAGRSAAPGSCRRRRWPGILDVAGSVIIRARGTSTRSRSSIRMPENTMTRRVARTAAAALTAASLVALAGTATTAQADDKDAHTGAKGTHAGKHPIHVLYLKFVKNKQDHTDSRLYVVRDGSVVKSYRAGSGQGPDAMNECRVMKGWLPSGDYSVKGYERKHNGDIKGYAIALSNATCKDGKTARKDLFIHSEMTRDGGRGGPESQRWDGVKDYNSNGCIKLRPDHIKDMYGWFEKNGWPRTLKVVG</sequence>
<feature type="active site" description="Nucleophile" evidence="6">
    <location>
        <position position="232"/>
    </location>
</feature>
<dbReference type="OrthoDB" id="4221737at2"/>
<organism evidence="9 10">
    <name type="scientific">Streptomyces luteoverticillatus</name>
    <name type="common">Streptoverticillium luteoverticillatus</name>
    <dbReference type="NCBI Taxonomy" id="66425"/>
    <lineage>
        <taxon>Bacteria</taxon>
        <taxon>Bacillati</taxon>
        <taxon>Actinomycetota</taxon>
        <taxon>Actinomycetes</taxon>
        <taxon>Kitasatosporales</taxon>
        <taxon>Streptomycetaceae</taxon>
        <taxon>Streptomyces</taxon>
    </lineage>
</organism>
<evidence type="ECO:0000256" key="5">
    <source>
        <dbReference type="ARBA" id="ARBA00023316"/>
    </source>
</evidence>
<dbReference type="SUPFAM" id="SSF141523">
    <property type="entry name" value="L,D-transpeptidase catalytic domain-like"/>
    <property type="match status" value="1"/>
</dbReference>
<keyword evidence="5 6" id="KW-0961">Cell wall biogenesis/degradation</keyword>
<evidence type="ECO:0000256" key="2">
    <source>
        <dbReference type="ARBA" id="ARBA00022679"/>
    </source>
</evidence>
<proteinExistence type="predicted"/>
<name>A0A3S9PKQ6_STRLT</name>
<feature type="region of interest" description="Disordered" evidence="7">
    <location>
        <begin position="1"/>
        <end position="24"/>
    </location>
</feature>
<dbReference type="InterPro" id="IPR005490">
    <property type="entry name" value="LD_TPept_cat_dom"/>
</dbReference>
<reference evidence="9 10" key="1">
    <citation type="submission" date="2018-12" db="EMBL/GenBank/DDBJ databases">
        <title>The whole draft genome of Streptomyce luteoverticillatus CGMCC 15060.</title>
        <authorList>
            <person name="Feng Z."/>
            <person name="Chen G."/>
            <person name="Zhang J."/>
            <person name="Zhu H."/>
            <person name="Yu X."/>
            <person name="Zhang W."/>
            <person name="Zhang X."/>
        </authorList>
    </citation>
    <scope>NUCLEOTIDE SEQUENCE [LARGE SCALE GENOMIC DNA]</scope>
    <source>
        <strain evidence="9 10">CGMCC 15060</strain>
    </source>
</reference>
<evidence type="ECO:0000256" key="7">
    <source>
        <dbReference type="SAM" id="MobiDB-lite"/>
    </source>
</evidence>
<dbReference type="InterPro" id="IPR038063">
    <property type="entry name" value="Transpep_catalytic_dom"/>
</dbReference>
<dbReference type="PROSITE" id="PS52029">
    <property type="entry name" value="LD_TPASE"/>
    <property type="match status" value="1"/>
</dbReference>
<dbReference type="GO" id="GO:0071555">
    <property type="term" value="P:cell wall organization"/>
    <property type="evidence" value="ECO:0007669"/>
    <property type="project" value="UniProtKB-UniRule"/>
</dbReference>
<keyword evidence="4 6" id="KW-0573">Peptidoglycan synthesis</keyword>
<keyword evidence="2" id="KW-0808">Transferase</keyword>
<dbReference type="Gene3D" id="2.40.440.10">
    <property type="entry name" value="L,D-transpeptidase catalytic domain-like"/>
    <property type="match status" value="1"/>
</dbReference>
<evidence type="ECO:0000256" key="6">
    <source>
        <dbReference type="PROSITE-ProRule" id="PRU01373"/>
    </source>
</evidence>
<dbReference type="AlphaFoldDB" id="A0A3S9PKQ6"/>
<keyword evidence="3 6" id="KW-0133">Cell shape</keyword>